<dbReference type="RefSeq" id="WP_079427213.1">
    <property type="nucleotide sequence ID" value="NZ_MZGV01000060.1"/>
</dbReference>
<gene>
    <name evidence="2" type="ORF">CLORY_36850</name>
</gene>
<evidence type="ECO:0000313" key="2">
    <source>
        <dbReference type="EMBL" id="OPJ58265.1"/>
    </source>
</evidence>
<accession>A0A1V4IF48</accession>
<dbReference type="Proteomes" id="UP000190080">
    <property type="component" value="Unassembled WGS sequence"/>
</dbReference>
<sequence length="176" mass="19920">MVIENIYINNEKVEIKLCSFEEIKNLQQIILASIGSKEIFEAADESASTEGRQYKEYIYGVFLKKVLAAYFIVVIPGSDKCNLGLEIGISGDELLKVIHYDTVAVSPEFRGNNLQEQIGKLIESKAKNLGFKYICATVSPMNKYSLSNVIKLGYSIKKEKKMYGNKDRYIVCKRIL</sequence>
<dbReference type="InterPro" id="IPR016181">
    <property type="entry name" value="Acyl_CoA_acyltransferase"/>
</dbReference>
<dbReference type="Gene3D" id="3.40.630.30">
    <property type="match status" value="1"/>
</dbReference>
<evidence type="ECO:0000313" key="3">
    <source>
        <dbReference type="Proteomes" id="UP000190080"/>
    </source>
</evidence>
<keyword evidence="3" id="KW-1185">Reference proteome</keyword>
<organism evidence="2 3">
    <name type="scientific">Clostridium oryzae</name>
    <dbReference type="NCBI Taxonomy" id="1450648"/>
    <lineage>
        <taxon>Bacteria</taxon>
        <taxon>Bacillati</taxon>
        <taxon>Bacillota</taxon>
        <taxon>Clostridia</taxon>
        <taxon>Eubacteriales</taxon>
        <taxon>Clostridiaceae</taxon>
        <taxon>Clostridium</taxon>
    </lineage>
</organism>
<dbReference type="EMBL" id="MZGV01000060">
    <property type="protein sequence ID" value="OPJ58265.1"/>
    <property type="molecule type" value="Genomic_DNA"/>
</dbReference>
<dbReference type="InterPro" id="IPR000182">
    <property type="entry name" value="GNAT_dom"/>
</dbReference>
<protein>
    <recommendedName>
        <fullName evidence="1">N-acetyltransferase domain-containing protein</fullName>
    </recommendedName>
</protein>
<name>A0A1V4IF48_9CLOT</name>
<evidence type="ECO:0000259" key="1">
    <source>
        <dbReference type="PROSITE" id="PS51186"/>
    </source>
</evidence>
<dbReference type="STRING" id="1450648.CLORY_36850"/>
<comment type="caution">
    <text evidence="2">The sequence shown here is derived from an EMBL/GenBank/DDBJ whole genome shotgun (WGS) entry which is preliminary data.</text>
</comment>
<feature type="domain" description="N-acetyltransferase" evidence="1">
    <location>
        <begin position="13"/>
        <end position="175"/>
    </location>
</feature>
<dbReference type="AlphaFoldDB" id="A0A1V4IF48"/>
<reference evidence="2 3" key="1">
    <citation type="submission" date="2017-03" db="EMBL/GenBank/DDBJ databases">
        <title>Genome sequence of Clostridium oryzae DSM 28571.</title>
        <authorList>
            <person name="Poehlein A."/>
            <person name="Daniel R."/>
        </authorList>
    </citation>
    <scope>NUCLEOTIDE SEQUENCE [LARGE SCALE GENOMIC DNA]</scope>
    <source>
        <strain evidence="2 3">DSM 28571</strain>
    </source>
</reference>
<dbReference type="OrthoDB" id="8750087at2"/>
<dbReference type="PROSITE" id="PS51186">
    <property type="entry name" value="GNAT"/>
    <property type="match status" value="1"/>
</dbReference>
<dbReference type="GO" id="GO:0016747">
    <property type="term" value="F:acyltransferase activity, transferring groups other than amino-acyl groups"/>
    <property type="evidence" value="ECO:0007669"/>
    <property type="project" value="InterPro"/>
</dbReference>
<proteinExistence type="predicted"/>
<dbReference type="SUPFAM" id="SSF55729">
    <property type="entry name" value="Acyl-CoA N-acyltransferases (Nat)"/>
    <property type="match status" value="1"/>
</dbReference>